<evidence type="ECO:0000313" key="1">
    <source>
        <dbReference type="EMBL" id="OGC57633.1"/>
    </source>
</evidence>
<evidence type="ECO:0000313" key="2">
    <source>
        <dbReference type="Proteomes" id="UP000177763"/>
    </source>
</evidence>
<protein>
    <submittedName>
        <fullName evidence="1">Uncharacterized protein</fullName>
    </submittedName>
</protein>
<reference evidence="1 2" key="1">
    <citation type="journal article" date="2016" name="Nat. Commun.">
        <title>Thousands of microbial genomes shed light on interconnected biogeochemical processes in an aquifer system.</title>
        <authorList>
            <person name="Anantharaman K."/>
            <person name="Brown C.T."/>
            <person name="Hug L.A."/>
            <person name="Sharon I."/>
            <person name="Castelle C.J."/>
            <person name="Probst A.J."/>
            <person name="Thomas B.C."/>
            <person name="Singh A."/>
            <person name="Wilkins M.J."/>
            <person name="Karaoz U."/>
            <person name="Brodie E.L."/>
            <person name="Williams K.H."/>
            <person name="Hubbard S.S."/>
            <person name="Banfield J.F."/>
        </authorList>
    </citation>
    <scope>NUCLEOTIDE SEQUENCE [LARGE SCALE GENOMIC DNA]</scope>
</reference>
<dbReference type="AlphaFoldDB" id="A0A1F4VLH0"/>
<accession>A0A1F4VLH0</accession>
<name>A0A1F4VLH0_UNCKA</name>
<organism evidence="1 2">
    <name type="scientific">candidate division WWE3 bacterium RIFCSPLOWO2_12_FULL_36_10</name>
    <dbReference type="NCBI Taxonomy" id="1802630"/>
    <lineage>
        <taxon>Bacteria</taxon>
        <taxon>Katanobacteria</taxon>
    </lineage>
</organism>
<proteinExistence type="predicted"/>
<dbReference type="Proteomes" id="UP000177763">
    <property type="component" value="Unassembled WGS sequence"/>
</dbReference>
<dbReference type="STRING" id="1802630.A3H26_02880"/>
<sequence length="104" mass="11631">MPYPNELFKKIIQEQGQIIGRSLAHSRADYVGGLQFKSQTSDDVEITNEPKTTLSKLINSYAEVFGQSSVDVCIDVIKSLPYSEVMQYLPENIISQVHPNATAR</sequence>
<dbReference type="EMBL" id="MEVN01000008">
    <property type="protein sequence ID" value="OGC57633.1"/>
    <property type="molecule type" value="Genomic_DNA"/>
</dbReference>
<comment type="caution">
    <text evidence="1">The sequence shown here is derived from an EMBL/GenBank/DDBJ whole genome shotgun (WGS) entry which is preliminary data.</text>
</comment>
<gene>
    <name evidence="1" type="ORF">A3H26_02880</name>
</gene>